<dbReference type="Pfam" id="PF02814">
    <property type="entry name" value="UreE_N"/>
    <property type="match status" value="1"/>
</dbReference>
<evidence type="ECO:0000313" key="7">
    <source>
        <dbReference type="EMBL" id="PVH26604.1"/>
    </source>
</evidence>
<dbReference type="InterPro" id="IPR012406">
    <property type="entry name" value="UreE"/>
</dbReference>
<dbReference type="GO" id="GO:0006457">
    <property type="term" value="P:protein folding"/>
    <property type="evidence" value="ECO:0007669"/>
    <property type="project" value="InterPro"/>
</dbReference>
<dbReference type="GO" id="GO:0016151">
    <property type="term" value="F:nickel cation binding"/>
    <property type="evidence" value="ECO:0007669"/>
    <property type="project" value="UniProtKB-UniRule"/>
</dbReference>
<dbReference type="SUPFAM" id="SSF69737">
    <property type="entry name" value="Urease metallochaperone UreE, C-terminal domain"/>
    <property type="match status" value="1"/>
</dbReference>
<evidence type="ECO:0000256" key="4">
    <source>
        <dbReference type="ARBA" id="ARBA00023186"/>
    </source>
</evidence>
<feature type="domain" description="UreE urease accessory N-terminal" evidence="6">
    <location>
        <begin position="7"/>
        <end position="72"/>
    </location>
</feature>
<keyword evidence="4 5" id="KW-0143">Chaperone</keyword>
<dbReference type="HAMAP" id="MF_00822">
    <property type="entry name" value="UreE"/>
    <property type="match status" value="1"/>
</dbReference>
<comment type="caution">
    <text evidence="7">The sequence shown here is derived from an EMBL/GenBank/DDBJ whole genome shotgun (WGS) entry which is preliminary data.</text>
</comment>
<dbReference type="GO" id="GO:0019627">
    <property type="term" value="P:urea metabolic process"/>
    <property type="evidence" value="ECO:0007669"/>
    <property type="project" value="InterPro"/>
</dbReference>
<dbReference type="GO" id="GO:0051082">
    <property type="term" value="F:unfolded protein binding"/>
    <property type="evidence" value="ECO:0007669"/>
    <property type="project" value="UniProtKB-UniRule"/>
</dbReference>
<keyword evidence="8" id="KW-1185">Reference proteome</keyword>
<evidence type="ECO:0000256" key="2">
    <source>
        <dbReference type="ARBA" id="ARBA00022490"/>
    </source>
</evidence>
<dbReference type="GO" id="GO:0065003">
    <property type="term" value="P:protein-containing complex assembly"/>
    <property type="evidence" value="ECO:0007669"/>
    <property type="project" value="InterPro"/>
</dbReference>
<evidence type="ECO:0000259" key="6">
    <source>
        <dbReference type="SMART" id="SM00988"/>
    </source>
</evidence>
<evidence type="ECO:0000313" key="8">
    <source>
        <dbReference type="Proteomes" id="UP000245627"/>
    </source>
</evidence>
<dbReference type="Proteomes" id="UP000245627">
    <property type="component" value="Unassembled WGS sequence"/>
</dbReference>
<dbReference type="EMBL" id="QDKG01000001">
    <property type="protein sequence ID" value="PVH26604.1"/>
    <property type="molecule type" value="Genomic_DNA"/>
</dbReference>
<dbReference type="Gene3D" id="3.30.70.790">
    <property type="entry name" value="UreE, C-terminal domain"/>
    <property type="match status" value="1"/>
</dbReference>
<dbReference type="InterPro" id="IPR036118">
    <property type="entry name" value="UreE_N_sf"/>
</dbReference>
<evidence type="ECO:0000256" key="1">
    <source>
        <dbReference type="ARBA" id="ARBA00004496"/>
    </source>
</evidence>
<protein>
    <recommendedName>
        <fullName evidence="5">Urease accessory protein UreE</fullName>
    </recommendedName>
</protein>
<dbReference type="Gene3D" id="2.60.260.20">
    <property type="entry name" value="Urease metallochaperone UreE, N-terminal domain"/>
    <property type="match status" value="1"/>
</dbReference>
<sequence>MILATDILGNTQAAPERFHDVEMDYLELDWFDLDKGVLRRNTVAGREIGFKNRQAFPLQTGDILYQDAEICIVVRVLPCLCLFIHPRNSLEMAKVCFDIGNRHVPIAIKSADEVVVAYEAPLHHLFQKQGYQVDQSEAVLEQLQTLKIHQWTRTTKFRVTLAKNVDESIIDLAANK</sequence>
<dbReference type="AlphaFoldDB" id="A0A2T8HMD7"/>
<organism evidence="7 8">
    <name type="scientific">Sphingobacterium corticibacter</name>
    <dbReference type="NCBI Taxonomy" id="2171749"/>
    <lineage>
        <taxon>Bacteria</taxon>
        <taxon>Pseudomonadati</taxon>
        <taxon>Bacteroidota</taxon>
        <taxon>Sphingobacteriia</taxon>
        <taxon>Sphingobacteriales</taxon>
        <taxon>Sphingobacteriaceae</taxon>
        <taxon>Sphingobacterium</taxon>
    </lineage>
</organism>
<proteinExistence type="inferred from homology"/>
<dbReference type="PIRSF" id="PIRSF036402">
    <property type="entry name" value="Ureas_acces_UreE"/>
    <property type="match status" value="1"/>
</dbReference>
<gene>
    <name evidence="5" type="primary">ureE</name>
    <name evidence="7" type="ORF">DC487_03045</name>
</gene>
<evidence type="ECO:0000256" key="3">
    <source>
        <dbReference type="ARBA" id="ARBA00022596"/>
    </source>
</evidence>
<dbReference type="OrthoDB" id="9810882at2"/>
<dbReference type="RefSeq" id="WP_116774462.1">
    <property type="nucleotide sequence ID" value="NZ_QDKG01000001.1"/>
</dbReference>
<name>A0A2T8HMD7_9SPHI</name>
<dbReference type="SUPFAM" id="SSF69287">
    <property type="entry name" value="Urease metallochaperone UreE, N-terminal domain"/>
    <property type="match status" value="1"/>
</dbReference>
<comment type="function">
    <text evidence="5">Involved in urease metallocenter assembly. Binds nickel. Probably functions as a nickel donor during metallocenter assembly.</text>
</comment>
<keyword evidence="2 5" id="KW-0963">Cytoplasm</keyword>
<accession>A0A2T8HMD7</accession>
<reference evidence="7 8" key="1">
    <citation type="submission" date="2018-04" db="EMBL/GenBank/DDBJ databases">
        <title>Sphingobacterium cortibacter sp. nov.</title>
        <authorList>
            <person name="Li Y."/>
        </authorList>
    </citation>
    <scope>NUCLEOTIDE SEQUENCE [LARGE SCALE GENOMIC DNA]</scope>
    <source>
        <strain evidence="7 8">2c-3</strain>
    </source>
</reference>
<dbReference type="SMART" id="SM00988">
    <property type="entry name" value="UreE_N"/>
    <property type="match status" value="1"/>
</dbReference>
<comment type="subcellular location">
    <subcellularLocation>
        <location evidence="1 5">Cytoplasm</location>
    </subcellularLocation>
</comment>
<dbReference type="GO" id="GO:0005737">
    <property type="term" value="C:cytoplasm"/>
    <property type="evidence" value="ECO:0007669"/>
    <property type="project" value="UniProtKB-SubCell"/>
</dbReference>
<keyword evidence="3 5" id="KW-0533">Nickel</keyword>
<comment type="similarity">
    <text evidence="5">Belongs to the UreE family.</text>
</comment>
<dbReference type="InterPro" id="IPR004029">
    <property type="entry name" value="UreE_N"/>
</dbReference>
<evidence type="ECO:0000256" key="5">
    <source>
        <dbReference type="HAMAP-Rule" id="MF_00822"/>
    </source>
</evidence>
<dbReference type="Pfam" id="PF05194">
    <property type="entry name" value="UreE_C"/>
    <property type="match status" value="1"/>
</dbReference>
<dbReference type="InterPro" id="IPR007864">
    <property type="entry name" value="UreE_C_dom"/>
</dbReference>